<dbReference type="NCBIfam" id="TIGR00813">
    <property type="entry name" value="sss"/>
    <property type="match status" value="1"/>
</dbReference>
<protein>
    <recommendedName>
        <fullName evidence="14">Sodium/proline symporter</fullName>
    </recommendedName>
    <alternativeName>
        <fullName evidence="14">Proline permease</fullName>
    </alternativeName>
</protein>
<dbReference type="GO" id="GO:0015193">
    <property type="term" value="F:L-proline transmembrane transporter activity"/>
    <property type="evidence" value="ECO:0007669"/>
    <property type="project" value="TreeGrafter"/>
</dbReference>
<dbReference type="InterPro" id="IPR018212">
    <property type="entry name" value="Na/solute_symporter_CS"/>
</dbReference>
<keyword evidence="4 14" id="KW-1003">Cell membrane</keyword>
<evidence type="ECO:0000256" key="3">
    <source>
        <dbReference type="ARBA" id="ARBA00022448"/>
    </source>
</evidence>
<evidence type="ECO:0000256" key="1">
    <source>
        <dbReference type="ARBA" id="ARBA00004651"/>
    </source>
</evidence>
<comment type="catalytic activity">
    <reaction evidence="12">
        <text>L-proline(in) + Na(+)(in) = L-proline(out) + Na(+)(out)</text>
        <dbReference type="Rhea" id="RHEA:28967"/>
        <dbReference type="ChEBI" id="CHEBI:29101"/>
        <dbReference type="ChEBI" id="CHEBI:60039"/>
    </reaction>
</comment>
<evidence type="ECO:0000256" key="2">
    <source>
        <dbReference type="ARBA" id="ARBA00006434"/>
    </source>
</evidence>
<feature type="transmembrane region" description="Helical" evidence="14">
    <location>
        <begin position="9"/>
        <end position="27"/>
    </location>
</feature>
<evidence type="ECO:0000256" key="8">
    <source>
        <dbReference type="ARBA" id="ARBA00023053"/>
    </source>
</evidence>
<evidence type="ECO:0000256" key="6">
    <source>
        <dbReference type="ARBA" id="ARBA00022847"/>
    </source>
</evidence>
<dbReference type="Gene3D" id="1.20.1730.10">
    <property type="entry name" value="Sodium/glucose cotransporter"/>
    <property type="match status" value="1"/>
</dbReference>
<keyword evidence="14" id="KW-0029">Amino-acid transport</keyword>
<keyword evidence="10 14" id="KW-0472">Membrane</keyword>
<keyword evidence="16" id="KW-1185">Reference proteome</keyword>
<dbReference type="STRING" id="209880.SAMN02910343_00555"/>
<evidence type="ECO:0000256" key="9">
    <source>
        <dbReference type="ARBA" id="ARBA00023065"/>
    </source>
</evidence>
<dbReference type="InterPro" id="IPR038377">
    <property type="entry name" value="Na/Glc_symporter_sf"/>
</dbReference>
<feature type="transmembrane region" description="Helical" evidence="14">
    <location>
        <begin position="162"/>
        <end position="187"/>
    </location>
</feature>
<dbReference type="PANTHER" id="PTHR48086:SF3">
    <property type="entry name" value="SODIUM_PROLINE SYMPORTER"/>
    <property type="match status" value="1"/>
</dbReference>
<keyword evidence="6 14" id="KW-0769">Symport</keyword>
<feature type="transmembrane region" description="Helical" evidence="14">
    <location>
        <begin position="331"/>
        <end position="352"/>
    </location>
</feature>
<dbReference type="Proteomes" id="UP000199689">
    <property type="component" value="Unassembled WGS sequence"/>
</dbReference>
<evidence type="ECO:0000256" key="13">
    <source>
        <dbReference type="RuleBase" id="RU362091"/>
    </source>
</evidence>
<dbReference type="InterPro" id="IPR011851">
    <property type="entry name" value="Na/Pro_symporter"/>
</dbReference>
<dbReference type="InterPro" id="IPR050277">
    <property type="entry name" value="Sodium:Solute_Symporter"/>
</dbReference>
<evidence type="ECO:0000256" key="5">
    <source>
        <dbReference type="ARBA" id="ARBA00022692"/>
    </source>
</evidence>
<dbReference type="GO" id="GO:0005886">
    <property type="term" value="C:plasma membrane"/>
    <property type="evidence" value="ECO:0007669"/>
    <property type="project" value="UniProtKB-SubCell"/>
</dbReference>
<feature type="transmembrane region" description="Helical" evidence="14">
    <location>
        <begin position="373"/>
        <end position="392"/>
    </location>
</feature>
<accession>A0A1G5VD32</accession>
<evidence type="ECO:0000256" key="4">
    <source>
        <dbReference type="ARBA" id="ARBA00022475"/>
    </source>
</evidence>
<dbReference type="NCBIfam" id="TIGR02121">
    <property type="entry name" value="Na_Pro_sym"/>
    <property type="match status" value="1"/>
</dbReference>
<keyword evidence="7 14" id="KW-1133">Transmembrane helix</keyword>
<proteinExistence type="inferred from homology"/>
<dbReference type="InterPro" id="IPR001734">
    <property type="entry name" value="Na/solute_symporter"/>
</dbReference>
<reference evidence="15 16" key="1">
    <citation type="submission" date="2016-10" db="EMBL/GenBank/DDBJ databases">
        <authorList>
            <person name="de Groot N.N."/>
        </authorList>
    </citation>
    <scope>NUCLEOTIDE SEQUENCE [LARGE SCALE GENOMIC DNA]</scope>
    <source>
        <strain evidence="15 16">DSM 15230</strain>
    </source>
</reference>
<keyword evidence="3 14" id="KW-0813">Transport</keyword>
<evidence type="ECO:0000313" key="15">
    <source>
        <dbReference type="EMBL" id="SDA43759.1"/>
    </source>
</evidence>
<sequence>MNFNGEPGILWAFVLYLAVMIGIGLYYSRKQKSLSQYILGDRSLGPWLTSLSAEASDMSGWMLMGLPGYAYLHGLSAFWTASGLILGTWANWVLTAKRLRTYTEIADNSLTIPDYLSNRFKDKKNILRFICAIFIMIFFIIYTSSGFVAAGKLFNTIFNIPYTTALLIGTFVVVFYTFLGGFGAVALTDFVQGTMMFFTVLYVPVAATFALGGPTPTWHALAKEGSDFFSLLPPSSSGMANLILFLSCAGWGLGYFGQPHILVRFMAIGNPDDLKKSTRIAMVWVIISLMAAIAMGIIGKAFLTTPLENANAERVFIIMSQQLSTPFFTGIIWSAILAAIMSTASSQLLVTASAVAKDLYQPFIHKGASQKELLLVSRITVLMVALIAIFLASDPNSYIFQIVSYAWAGFGACFGPAILLSLYWKRMTLHGAYAGVLVGGITVLIWRQFQWLGLYELVPGFLLSALSIIVVSLLDKAPDMDIQNKFDEMVSRL</sequence>
<dbReference type="AlphaFoldDB" id="A0A1G5VD32"/>
<dbReference type="GO" id="GO:0031402">
    <property type="term" value="F:sodium ion binding"/>
    <property type="evidence" value="ECO:0007669"/>
    <property type="project" value="UniProtKB-UniRule"/>
</dbReference>
<evidence type="ECO:0000256" key="12">
    <source>
        <dbReference type="ARBA" id="ARBA00033708"/>
    </source>
</evidence>
<comment type="subcellular location">
    <subcellularLocation>
        <location evidence="1 14">Cell membrane</location>
        <topology evidence="1 14">Multi-pass membrane protein</topology>
    </subcellularLocation>
</comment>
<dbReference type="GeneID" id="87755595"/>
<evidence type="ECO:0000256" key="7">
    <source>
        <dbReference type="ARBA" id="ARBA00022989"/>
    </source>
</evidence>
<keyword evidence="9 14" id="KW-0406">Ion transport</keyword>
<feature type="transmembrane region" description="Helical" evidence="14">
    <location>
        <begin position="398"/>
        <end position="424"/>
    </location>
</feature>
<feature type="transmembrane region" description="Helical" evidence="14">
    <location>
        <begin position="278"/>
        <end position="298"/>
    </location>
</feature>
<keyword evidence="8 14" id="KW-0915">Sodium</keyword>
<feature type="transmembrane region" description="Helical" evidence="14">
    <location>
        <begin position="126"/>
        <end position="150"/>
    </location>
</feature>
<evidence type="ECO:0000256" key="11">
    <source>
        <dbReference type="ARBA" id="ARBA00023201"/>
    </source>
</evidence>
<organism evidence="15 16">
    <name type="scientific">Allisonella histaminiformans</name>
    <dbReference type="NCBI Taxonomy" id="209880"/>
    <lineage>
        <taxon>Bacteria</taxon>
        <taxon>Bacillati</taxon>
        <taxon>Bacillota</taxon>
        <taxon>Negativicutes</taxon>
        <taxon>Veillonellales</taxon>
        <taxon>Veillonellaceae</taxon>
        <taxon>Allisonella</taxon>
    </lineage>
</organism>
<evidence type="ECO:0000256" key="10">
    <source>
        <dbReference type="ARBA" id="ARBA00023136"/>
    </source>
</evidence>
<comment type="similarity">
    <text evidence="2 13">Belongs to the sodium:solute symporter (SSF) (TC 2.A.21) family.</text>
</comment>
<feature type="transmembrane region" description="Helical" evidence="14">
    <location>
        <begin position="238"/>
        <end position="257"/>
    </location>
</feature>
<evidence type="ECO:0000313" key="16">
    <source>
        <dbReference type="Proteomes" id="UP000199689"/>
    </source>
</evidence>
<feature type="transmembrane region" description="Helical" evidence="14">
    <location>
        <begin position="431"/>
        <end position="449"/>
    </location>
</feature>
<keyword evidence="11 14" id="KW-0739">Sodium transport</keyword>
<dbReference type="GO" id="GO:0005298">
    <property type="term" value="F:proline:sodium symporter activity"/>
    <property type="evidence" value="ECO:0007669"/>
    <property type="project" value="UniProtKB-UniRule"/>
</dbReference>
<evidence type="ECO:0000256" key="14">
    <source>
        <dbReference type="RuleBase" id="RU366012"/>
    </source>
</evidence>
<dbReference type="CDD" id="cd11475">
    <property type="entry name" value="SLC5sbd_PutP"/>
    <property type="match status" value="1"/>
</dbReference>
<keyword evidence="5 14" id="KW-0812">Transmembrane</keyword>
<dbReference type="PANTHER" id="PTHR48086">
    <property type="entry name" value="SODIUM/PROLINE SYMPORTER-RELATED"/>
    <property type="match status" value="1"/>
</dbReference>
<dbReference type="EMBL" id="FMXA01000006">
    <property type="protein sequence ID" value="SDA43759.1"/>
    <property type="molecule type" value="Genomic_DNA"/>
</dbReference>
<gene>
    <name evidence="15" type="ORF">SAMN02910343_00555</name>
</gene>
<dbReference type="PROSITE" id="PS50283">
    <property type="entry name" value="NA_SOLUT_SYMP_3"/>
    <property type="match status" value="1"/>
</dbReference>
<feature type="transmembrane region" description="Helical" evidence="14">
    <location>
        <begin position="70"/>
        <end position="94"/>
    </location>
</feature>
<feature type="transmembrane region" description="Helical" evidence="14">
    <location>
        <begin position="455"/>
        <end position="474"/>
    </location>
</feature>
<dbReference type="OrthoDB" id="9810181at2"/>
<comment type="function">
    <text evidence="14">Catalyzes the sodium-dependent uptake of extracellular L-proline.</text>
</comment>
<dbReference type="Pfam" id="PF00474">
    <property type="entry name" value="SSF"/>
    <property type="match status" value="1"/>
</dbReference>
<dbReference type="GO" id="GO:0015824">
    <property type="term" value="P:proline transport"/>
    <property type="evidence" value="ECO:0007669"/>
    <property type="project" value="UniProtKB-UniRule"/>
</dbReference>
<name>A0A1G5VD32_9FIRM</name>
<dbReference type="PROSITE" id="PS00457">
    <property type="entry name" value="NA_SOLUT_SYMP_2"/>
    <property type="match status" value="1"/>
</dbReference>
<dbReference type="RefSeq" id="WP_091363609.1">
    <property type="nucleotide sequence ID" value="NZ_FMXA01000006.1"/>
</dbReference>
<feature type="transmembrane region" description="Helical" evidence="14">
    <location>
        <begin position="199"/>
        <end position="218"/>
    </location>
</feature>